<keyword evidence="3" id="KW-1185">Reference proteome</keyword>
<comment type="caution">
    <text evidence="2">The sequence shown here is derived from an EMBL/GenBank/DDBJ whole genome shotgun (WGS) entry which is preliminary data.</text>
</comment>
<reference evidence="2 3" key="1">
    <citation type="journal article" date="2018" name="ISME J.">
        <title>Endosymbiont genomes yield clues of tubeworm success.</title>
        <authorList>
            <person name="Li Y."/>
            <person name="Liles M.R."/>
            <person name="Halanych K.M."/>
        </authorList>
    </citation>
    <scope>NUCLEOTIDE SEQUENCE [LARGE SCALE GENOMIC DNA]</scope>
    <source>
        <strain evidence="2">A1464</strain>
    </source>
</reference>
<dbReference type="EMBL" id="QFXC01000013">
    <property type="protein sequence ID" value="RDH81058.1"/>
    <property type="molecule type" value="Genomic_DNA"/>
</dbReference>
<organism evidence="2 3">
    <name type="scientific">endosymbiont of Galathealinum brachiosum</name>
    <dbReference type="NCBI Taxonomy" id="2200906"/>
    <lineage>
        <taxon>Bacteria</taxon>
        <taxon>Pseudomonadati</taxon>
        <taxon>Pseudomonadota</taxon>
        <taxon>Gammaproteobacteria</taxon>
        <taxon>sulfur-oxidizing symbionts</taxon>
    </lineage>
</organism>
<evidence type="ECO:0000256" key="1">
    <source>
        <dbReference type="SAM" id="SignalP"/>
    </source>
</evidence>
<name>A0A370D7Z3_9GAMM</name>
<proteinExistence type="predicted"/>
<evidence type="ECO:0000313" key="2">
    <source>
        <dbReference type="EMBL" id="RDH81058.1"/>
    </source>
</evidence>
<dbReference type="PROSITE" id="PS51257">
    <property type="entry name" value="PROKAR_LIPOPROTEIN"/>
    <property type="match status" value="1"/>
</dbReference>
<keyword evidence="1" id="KW-0732">Signal</keyword>
<dbReference type="Proteomes" id="UP000254266">
    <property type="component" value="Unassembled WGS sequence"/>
</dbReference>
<feature type="signal peptide" evidence="1">
    <location>
        <begin position="1"/>
        <end position="19"/>
    </location>
</feature>
<gene>
    <name evidence="2" type="ORF">DIZ80_13130</name>
</gene>
<feature type="chain" id="PRO_5016696954" description="Transferrin-binding protein B C-lobe/N-lobe beta barrel domain-containing protein" evidence="1">
    <location>
        <begin position="20"/>
        <end position="237"/>
    </location>
</feature>
<evidence type="ECO:0000313" key="3">
    <source>
        <dbReference type="Proteomes" id="UP000254266"/>
    </source>
</evidence>
<protein>
    <recommendedName>
        <fullName evidence="4">Transferrin-binding protein B C-lobe/N-lobe beta barrel domain-containing protein</fullName>
    </recommendedName>
</protein>
<accession>A0A370D7Z3</accession>
<evidence type="ECO:0008006" key="4">
    <source>
        <dbReference type="Google" id="ProtNLM"/>
    </source>
</evidence>
<dbReference type="AlphaFoldDB" id="A0A370D7Z3"/>
<sequence>MILKLLAINLLFIFLAACGGGGGGTSTTTITDDSPDGIWTGTISDSGATFGLTALVYDNEMYGFSNDGDALIQGSLFVSGTTVSGTAKSYAISTGEFITNSTISGTVQQGISFTGSTSGGSTFNLTYDDFYDRAKSLPDTSGIWSVTNGFYTATITVQNDGSFTGSDTEGCVFSGNLIDPDSTKNIFNSLINVSSCGILNGAYGGLASLGEIVVADDVLVITGTNTNFTFLFGFQRQ</sequence>